<evidence type="ECO:0000313" key="3">
    <source>
        <dbReference type="Proteomes" id="UP000030437"/>
    </source>
</evidence>
<organism evidence="2 3">
    <name type="scientific">Lysinibacillus odysseyi 34hs-1 = NBRC 100172</name>
    <dbReference type="NCBI Taxonomy" id="1220589"/>
    <lineage>
        <taxon>Bacteria</taxon>
        <taxon>Bacillati</taxon>
        <taxon>Bacillota</taxon>
        <taxon>Bacilli</taxon>
        <taxon>Bacillales</taxon>
        <taxon>Bacillaceae</taxon>
        <taxon>Lysinibacillus</taxon>
    </lineage>
</organism>
<dbReference type="STRING" id="1220589.CD32_13420"/>
<evidence type="ECO:0000313" key="2">
    <source>
        <dbReference type="EMBL" id="KGR84566.1"/>
    </source>
</evidence>
<dbReference type="RefSeq" id="WP_036155346.1">
    <property type="nucleotide sequence ID" value="NZ_AVCX01000005.1"/>
</dbReference>
<evidence type="ECO:0000256" key="1">
    <source>
        <dbReference type="SAM" id="MobiDB-lite"/>
    </source>
</evidence>
<dbReference type="Proteomes" id="UP000030437">
    <property type="component" value="Unassembled WGS sequence"/>
</dbReference>
<dbReference type="InterPro" id="IPR043737">
    <property type="entry name" value="DUF5682"/>
</dbReference>
<feature type="region of interest" description="Disordered" evidence="1">
    <location>
        <begin position="142"/>
        <end position="164"/>
    </location>
</feature>
<feature type="compositionally biased region" description="Polar residues" evidence="1">
    <location>
        <begin position="149"/>
        <end position="164"/>
    </location>
</feature>
<sequence length="804" mass="89839">MFATEDIRVPVFGVRHLSPGGARHLLEYLNRIRPTAVLIEGPSDATDRIEDLIHPMTVPPVAVLAFTDEMPVRTALWPFAIYSPELQAMRWASENGSDCKLIDLPSGVAITLEDLRRRKEEGRHPQKNIALEEMAKEASLTQKLPVPGPQQNSRTSSIGGETFSSEPSVYERIAELAGEHDYETYWERHFEHNANTDAYREAILAYSAEIRSLGEERERAEQPEEHAYNQVREAYMRRQIMKVIESGHDPAKVVVVCGAYHAAALEYPSIGAMSDEEMATMPSRRTKLTLMPYSYYRLSSLSGYGAGNAAPHYYQMMWEAMESGRPEELSRLYLSSAARLLRASGTYRSTAEVIEAVRLAEGLASLHGGSAPTLMELRDAAQTLLGRGELSVVAEALARVDVGTEIGSLAEGVSQTPLQDDLNRELKRLKLTKYKTAVATDLSLDLRENRRVSSQESAFLDLNRSFLFRRLELLEIPFVSSRPAGADRAVWAEDWVIQWTPEAEIRVIESTLLGETIEIASAHRLREKLENCTSIAEASDLIGASVRCGMTAQMEDGRRVLQSLAADSRDVIQIAAAAAELSRIIAFGDIRRVDTVALVPLLEQLFYRGCLYLTDAANCNDEAAYSMVAAMSDLNRIAQEHDDIVDVPLWLAGLNELSERDDRNPKLSGFACALLLERGEMDANQCAAEVSRRLSPGIPSDLGAGWFEGLSMRNRYALLSRMSLWEQLNDYILSLDDDQFRRALVFLRRAFSSFSPQEKTMIAETLGELWGVHAEQVAEILTGDLKEEENKMVDELNEFDFEDF</sequence>
<dbReference type="eggNOG" id="COG1916">
    <property type="taxonomic scope" value="Bacteria"/>
</dbReference>
<gene>
    <name evidence="2" type="ORF">CD32_13420</name>
</gene>
<dbReference type="OrthoDB" id="9768066at2"/>
<accession>A0A0A3IIG9</accession>
<protein>
    <submittedName>
        <fullName evidence="2">Uncharacterized protein</fullName>
    </submittedName>
</protein>
<dbReference type="AlphaFoldDB" id="A0A0A3IIG9"/>
<comment type="caution">
    <text evidence="2">The sequence shown here is derived from an EMBL/GenBank/DDBJ whole genome shotgun (WGS) entry which is preliminary data.</text>
</comment>
<dbReference type="EMBL" id="JPVP01000056">
    <property type="protein sequence ID" value="KGR84566.1"/>
    <property type="molecule type" value="Genomic_DNA"/>
</dbReference>
<proteinExistence type="predicted"/>
<keyword evidence="3" id="KW-1185">Reference proteome</keyword>
<reference evidence="2 3" key="1">
    <citation type="submission" date="2014-02" db="EMBL/GenBank/DDBJ databases">
        <title>Draft genome sequence of Lysinibacillus odysseyi NBRC 100172.</title>
        <authorList>
            <person name="Zhang F."/>
            <person name="Wang G."/>
            <person name="Zhang L."/>
        </authorList>
    </citation>
    <scope>NUCLEOTIDE SEQUENCE [LARGE SCALE GENOMIC DNA]</scope>
    <source>
        <strain evidence="2 3">NBRC 100172</strain>
    </source>
</reference>
<name>A0A0A3IIG9_9BACI</name>
<dbReference type="Pfam" id="PF18934">
    <property type="entry name" value="DUF5682"/>
    <property type="match status" value="1"/>
</dbReference>